<keyword evidence="4 6" id="KW-1133">Transmembrane helix</keyword>
<dbReference type="CDD" id="cd06580">
    <property type="entry name" value="TM_PBP1_transp_TpRbsC_like"/>
    <property type="match status" value="1"/>
</dbReference>
<dbReference type="RefSeq" id="WP_226865832.1">
    <property type="nucleotide sequence ID" value="NZ_CZBS01000008.1"/>
</dbReference>
<evidence type="ECO:0000256" key="6">
    <source>
        <dbReference type="SAM" id="Phobius"/>
    </source>
</evidence>
<dbReference type="InterPro" id="IPR001851">
    <property type="entry name" value="ABC_transp_permease"/>
</dbReference>
<feature type="transmembrane region" description="Helical" evidence="6">
    <location>
        <begin position="65"/>
        <end position="87"/>
    </location>
</feature>
<dbReference type="GO" id="GO:0022857">
    <property type="term" value="F:transmembrane transporter activity"/>
    <property type="evidence" value="ECO:0007669"/>
    <property type="project" value="InterPro"/>
</dbReference>
<feature type="transmembrane region" description="Helical" evidence="6">
    <location>
        <begin position="39"/>
        <end position="59"/>
    </location>
</feature>
<dbReference type="GO" id="GO:0005886">
    <property type="term" value="C:plasma membrane"/>
    <property type="evidence" value="ECO:0007669"/>
    <property type="project" value="UniProtKB-SubCell"/>
</dbReference>
<evidence type="ECO:0000313" key="8">
    <source>
        <dbReference type="Proteomes" id="UP000078383"/>
    </source>
</evidence>
<keyword evidence="5 6" id="KW-0472">Membrane</keyword>
<name>A0A174YMC6_9FIRM</name>
<organism evidence="7 8">
    <name type="scientific">[Ruminococcus] torques</name>
    <dbReference type="NCBI Taxonomy" id="33039"/>
    <lineage>
        <taxon>Bacteria</taxon>
        <taxon>Bacillati</taxon>
        <taxon>Bacillota</taxon>
        <taxon>Clostridia</taxon>
        <taxon>Lachnospirales</taxon>
        <taxon>Lachnospiraceae</taxon>
        <taxon>Mediterraneibacter</taxon>
    </lineage>
</organism>
<dbReference type="PANTHER" id="PTHR43370">
    <property type="entry name" value="SUGAR ABC TRANSPORTER INTEGRAL MEMBRANE PROTEIN-RELATED"/>
    <property type="match status" value="1"/>
</dbReference>
<evidence type="ECO:0000256" key="3">
    <source>
        <dbReference type="ARBA" id="ARBA00022692"/>
    </source>
</evidence>
<evidence type="ECO:0000313" key="7">
    <source>
        <dbReference type="EMBL" id="CUQ84885.1"/>
    </source>
</evidence>
<feature type="transmembrane region" description="Helical" evidence="6">
    <location>
        <begin position="151"/>
        <end position="168"/>
    </location>
</feature>
<sequence length="305" mass="32753">MENLAHLFSMDMVMVTLRMAIPLILASIGSVICERSGIINLGIEGMMLMGAIGAVMGTAFTSVPWLGVALAIIMGGLFGLLHAVLCIKYHTNQAVSGVGINIFASGLTLVLCKVIWNKEGLSEEVAQIPTITIPGLSKIPVLGALFTNQSPYLYITLFIVFISWYIMFKTKAGLRLRTIGDHPKAAATAGVNVKKYRYVSVILCGMLCGLAGSYLSIVQSNLFVKEMVAGRGYIALAATIFGGWNPLGSFFASLLFAFSQAIRIIMEFDIPEQFLQMLPYVLTMIVLVLAGGKSKGPQASGDIKD</sequence>
<dbReference type="Pfam" id="PF02653">
    <property type="entry name" value="BPD_transp_2"/>
    <property type="match status" value="1"/>
</dbReference>
<evidence type="ECO:0000256" key="1">
    <source>
        <dbReference type="ARBA" id="ARBA00004651"/>
    </source>
</evidence>
<protein>
    <submittedName>
        <fullName evidence="7">Ribose ABC transporter permease protein</fullName>
    </submittedName>
</protein>
<keyword evidence="2" id="KW-1003">Cell membrane</keyword>
<evidence type="ECO:0000256" key="5">
    <source>
        <dbReference type="ARBA" id="ARBA00023136"/>
    </source>
</evidence>
<reference evidence="7 8" key="1">
    <citation type="submission" date="2015-09" db="EMBL/GenBank/DDBJ databases">
        <authorList>
            <consortium name="Pathogen Informatics"/>
        </authorList>
    </citation>
    <scope>NUCLEOTIDE SEQUENCE [LARGE SCALE GENOMIC DNA]</scope>
    <source>
        <strain evidence="7 8">2789STDY5834889</strain>
    </source>
</reference>
<keyword evidence="3 6" id="KW-0812">Transmembrane</keyword>
<dbReference type="AlphaFoldDB" id="A0A174YMC6"/>
<proteinExistence type="predicted"/>
<feature type="transmembrane region" description="Helical" evidence="6">
    <location>
        <begin position="12"/>
        <end position="32"/>
    </location>
</feature>
<gene>
    <name evidence="7" type="ORF">ERS852502_01027</name>
</gene>
<feature type="transmembrane region" description="Helical" evidence="6">
    <location>
        <begin position="198"/>
        <end position="217"/>
    </location>
</feature>
<evidence type="ECO:0000256" key="4">
    <source>
        <dbReference type="ARBA" id="ARBA00022989"/>
    </source>
</evidence>
<dbReference type="Proteomes" id="UP000078383">
    <property type="component" value="Unassembled WGS sequence"/>
</dbReference>
<dbReference type="PANTHER" id="PTHR43370:SF1">
    <property type="entry name" value="GUANOSINE ABC TRANSPORTER PERMEASE PROTEIN NUPQ"/>
    <property type="match status" value="1"/>
</dbReference>
<accession>A0A174YMC6</accession>
<evidence type="ECO:0000256" key="2">
    <source>
        <dbReference type="ARBA" id="ARBA00022475"/>
    </source>
</evidence>
<comment type="subcellular location">
    <subcellularLocation>
        <location evidence="1">Cell membrane</location>
        <topology evidence="1">Multi-pass membrane protein</topology>
    </subcellularLocation>
</comment>
<feature type="transmembrane region" description="Helical" evidence="6">
    <location>
        <begin position="233"/>
        <end position="262"/>
    </location>
</feature>
<dbReference type="EMBL" id="CZBX01000004">
    <property type="protein sequence ID" value="CUQ84885.1"/>
    <property type="molecule type" value="Genomic_DNA"/>
</dbReference>
<feature type="transmembrane region" description="Helical" evidence="6">
    <location>
        <begin position="94"/>
        <end position="116"/>
    </location>
</feature>